<dbReference type="Pfam" id="PF02636">
    <property type="entry name" value="Methyltransf_28"/>
    <property type="match status" value="1"/>
</dbReference>
<dbReference type="OrthoDB" id="438553at2759"/>
<feature type="compositionally biased region" description="Polar residues" evidence="8">
    <location>
        <begin position="232"/>
        <end position="256"/>
    </location>
</feature>
<comment type="subcellular location">
    <subcellularLocation>
        <location evidence="1 7">Mitochondrion</location>
    </subcellularLocation>
</comment>
<evidence type="ECO:0000256" key="5">
    <source>
        <dbReference type="ARBA" id="ARBA00023128"/>
    </source>
</evidence>
<evidence type="ECO:0000256" key="4">
    <source>
        <dbReference type="ARBA" id="ARBA00022679"/>
    </source>
</evidence>
<dbReference type="EMBL" id="CACVBS010000057">
    <property type="protein sequence ID" value="CAA7266877.1"/>
    <property type="molecule type" value="Genomic_DNA"/>
</dbReference>
<dbReference type="AlphaFoldDB" id="A0A8S0WNS9"/>
<organism evidence="9 10">
    <name type="scientific">Cyclocybe aegerita</name>
    <name type="common">Black poplar mushroom</name>
    <name type="synonym">Agrocybe aegerita</name>
    <dbReference type="NCBI Taxonomy" id="1973307"/>
    <lineage>
        <taxon>Eukaryota</taxon>
        <taxon>Fungi</taxon>
        <taxon>Dikarya</taxon>
        <taxon>Basidiomycota</taxon>
        <taxon>Agaricomycotina</taxon>
        <taxon>Agaricomycetes</taxon>
        <taxon>Agaricomycetidae</taxon>
        <taxon>Agaricales</taxon>
        <taxon>Agaricineae</taxon>
        <taxon>Bolbitiaceae</taxon>
        <taxon>Cyclocybe</taxon>
    </lineage>
</organism>
<gene>
    <name evidence="9" type="ORF">AAE3_LOCUS9094</name>
</gene>
<accession>A0A8S0WNS9</accession>
<keyword evidence="5 7" id="KW-0496">Mitochondrion</keyword>
<evidence type="ECO:0000256" key="2">
    <source>
        <dbReference type="ARBA" id="ARBA00005891"/>
    </source>
</evidence>
<evidence type="ECO:0000256" key="8">
    <source>
        <dbReference type="SAM" id="MobiDB-lite"/>
    </source>
</evidence>
<name>A0A8S0WNS9_CYCAE</name>
<evidence type="ECO:0000256" key="7">
    <source>
        <dbReference type="RuleBase" id="RU364114"/>
    </source>
</evidence>
<keyword evidence="10" id="KW-1185">Reference proteome</keyword>
<comment type="caution">
    <text evidence="9">The sequence shown here is derived from an EMBL/GenBank/DDBJ whole genome shotgun (WGS) entry which is preliminary data.</text>
</comment>
<protein>
    <recommendedName>
        <fullName evidence="7">Protein arginine methyltransferase NDUFAF7</fullName>
        <ecNumber evidence="7">2.1.1.320</ecNumber>
    </recommendedName>
</protein>
<dbReference type="GO" id="GO:0005739">
    <property type="term" value="C:mitochondrion"/>
    <property type="evidence" value="ECO:0007669"/>
    <property type="project" value="UniProtKB-SubCell"/>
</dbReference>
<dbReference type="Gene3D" id="3.40.50.12710">
    <property type="match status" value="1"/>
</dbReference>
<dbReference type="Proteomes" id="UP000467700">
    <property type="component" value="Unassembled WGS sequence"/>
</dbReference>
<dbReference type="PANTHER" id="PTHR12049:SF7">
    <property type="entry name" value="PROTEIN ARGININE METHYLTRANSFERASE NDUFAF7, MITOCHONDRIAL"/>
    <property type="match status" value="1"/>
</dbReference>
<evidence type="ECO:0000313" key="10">
    <source>
        <dbReference type="Proteomes" id="UP000467700"/>
    </source>
</evidence>
<comment type="catalytic activity">
    <reaction evidence="6 7">
        <text>L-arginyl-[protein] + 2 S-adenosyl-L-methionine = N(omega),N(omega)'-dimethyl-L-arginyl-[protein] + 2 S-adenosyl-L-homocysteine + 2 H(+)</text>
        <dbReference type="Rhea" id="RHEA:48108"/>
        <dbReference type="Rhea" id="RHEA-COMP:10532"/>
        <dbReference type="Rhea" id="RHEA-COMP:11992"/>
        <dbReference type="ChEBI" id="CHEBI:15378"/>
        <dbReference type="ChEBI" id="CHEBI:29965"/>
        <dbReference type="ChEBI" id="CHEBI:57856"/>
        <dbReference type="ChEBI" id="CHEBI:59789"/>
        <dbReference type="ChEBI" id="CHEBI:88221"/>
        <dbReference type="EC" id="2.1.1.320"/>
    </reaction>
</comment>
<comment type="function">
    <text evidence="7">Arginine methyltransferase involved in the assembly or stability of mitochondrial NADH:ubiquinone oxidoreductase complex (complex I).</text>
</comment>
<dbReference type="SUPFAM" id="SSF53335">
    <property type="entry name" value="S-adenosyl-L-methionine-dependent methyltransferases"/>
    <property type="match status" value="1"/>
</dbReference>
<feature type="region of interest" description="Disordered" evidence="8">
    <location>
        <begin position="232"/>
        <end position="261"/>
    </location>
</feature>
<evidence type="ECO:0000256" key="6">
    <source>
        <dbReference type="ARBA" id="ARBA00048612"/>
    </source>
</evidence>
<comment type="similarity">
    <text evidence="2 7">Belongs to the NDUFAF7 family.</text>
</comment>
<keyword evidence="3 7" id="KW-0489">Methyltransferase</keyword>
<dbReference type="GO" id="GO:0035243">
    <property type="term" value="F:protein-arginine omega-N symmetric methyltransferase activity"/>
    <property type="evidence" value="ECO:0007669"/>
    <property type="project" value="UniProtKB-EC"/>
</dbReference>
<dbReference type="GO" id="GO:0032259">
    <property type="term" value="P:methylation"/>
    <property type="evidence" value="ECO:0007669"/>
    <property type="project" value="UniProtKB-KW"/>
</dbReference>
<reference evidence="9 10" key="1">
    <citation type="submission" date="2020-01" db="EMBL/GenBank/DDBJ databases">
        <authorList>
            <person name="Gupta K D."/>
        </authorList>
    </citation>
    <scope>NUCLEOTIDE SEQUENCE [LARGE SCALE GENOMIC DNA]</scope>
</reference>
<dbReference type="EC" id="2.1.1.320" evidence="7"/>
<dbReference type="InterPro" id="IPR003788">
    <property type="entry name" value="NDUFAF7"/>
</dbReference>
<sequence>MLFMTRSCRHLPFSFRAARNIVNTRHSQPSKLRLIHDAASNSTPVEKIIRDNIKVTGPLPFATYMQLCLSHPTHGYYMNTANEVFGSKGDFITSPEISQVFGELVGVWLLSQYASLGNEKIPFRLVELGPGRGTLMDDILRVIARLQHTKQEINVHLVETSPAMRALQDAKLTCDSRPNVLLHWHNSISEIPTTSEYTMLVAHEFFDALPIHVIQKMETGWHEVLISSDTQGPTQSIGVNDAPTSQPPSQSAQTAFSPLRRGLARQPSAASTLLGHSSPRFQNLPVGSTLEVSPTAFRIARKVGELLEAGRQLDGDKLSTGGCGLIIDYGGGHASSNSFRAFKDHKIVDAFHEPGNCDLTANVDFAYLTEAMNDLVATYGPITQGSFLERMGLQLRLQGLLKAAKTDDQRERIKEAATRLVDPSRMGKEYQVLGITNKPSQESIWPFVSDVKL</sequence>
<dbReference type="InterPro" id="IPR038375">
    <property type="entry name" value="NDUFAF7_sf"/>
</dbReference>
<keyword evidence="4 7" id="KW-0808">Transferase</keyword>
<evidence type="ECO:0000256" key="1">
    <source>
        <dbReference type="ARBA" id="ARBA00004173"/>
    </source>
</evidence>
<dbReference type="GO" id="GO:0032981">
    <property type="term" value="P:mitochondrial respiratory chain complex I assembly"/>
    <property type="evidence" value="ECO:0007669"/>
    <property type="project" value="TreeGrafter"/>
</dbReference>
<evidence type="ECO:0000256" key="3">
    <source>
        <dbReference type="ARBA" id="ARBA00022603"/>
    </source>
</evidence>
<proteinExistence type="inferred from homology"/>
<dbReference type="InterPro" id="IPR029063">
    <property type="entry name" value="SAM-dependent_MTases_sf"/>
</dbReference>
<evidence type="ECO:0000313" key="9">
    <source>
        <dbReference type="EMBL" id="CAA7266877.1"/>
    </source>
</evidence>
<dbReference type="PANTHER" id="PTHR12049">
    <property type="entry name" value="PROTEIN ARGININE METHYLTRANSFERASE NDUFAF7, MITOCHONDRIAL"/>
    <property type="match status" value="1"/>
</dbReference>